<dbReference type="Pfam" id="PF12253">
    <property type="entry name" value="CAF1A_dimeriz"/>
    <property type="match status" value="1"/>
</dbReference>
<keyword evidence="15" id="KW-1185">Reference proteome</keyword>
<feature type="compositionally biased region" description="Low complexity" evidence="9">
    <location>
        <begin position="922"/>
        <end position="943"/>
    </location>
</feature>
<evidence type="ECO:0000313" key="14">
    <source>
        <dbReference type="EMBL" id="KAG8519089.1"/>
    </source>
</evidence>
<dbReference type="PANTHER" id="PTHR15272:SF0">
    <property type="entry name" value="CHROMATIN ASSEMBLY FACTOR 1 SUBUNIT A"/>
    <property type="match status" value="1"/>
</dbReference>
<evidence type="ECO:0000259" key="11">
    <source>
        <dbReference type="Pfam" id="PF12253"/>
    </source>
</evidence>
<keyword evidence="4" id="KW-0227">DNA damage</keyword>
<evidence type="ECO:0000256" key="3">
    <source>
        <dbReference type="ARBA" id="ARBA00022705"/>
    </source>
</evidence>
<keyword evidence="5" id="KW-0143">Chaperone</keyword>
<comment type="caution">
    <text evidence="14">The sequence shown here is derived from an EMBL/GenBank/DDBJ whole genome shotgun (WGS) entry which is preliminary data.</text>
</comment>
<evidence type="ECO:0000313" key="15">
    <source>
        <dbReference type="Proteomes" id="UP000700334"/>
    </source>
</evidence>
<feature type="region of interest" description="Disordered" evidence="9">
    <location>
        <begin position="219"/>
        <end position="278"/>
    </location>
</feature>
<dbReference type="GO" id="GO:0005634">
    <property type="term" value="C:nucleus"/>
    <property type="evidence" value="ECO:0007669"/>
    <property type="project" value="UniProtKB-SubCell"/>
</dbReference>
<evidence type="ECO:0000256" key="1">
    <source>
        <dbReference type="ARBA" id="ARBA00004123"/>
    </source>
</evidence>
<comment type="similarity">
    <text evidence="2">Belongs to the CHAF1A family.</text>
</comment>
<feature type="region of interest" description="Disordered" evidence="9">
    <location>
        <begin position="348"/>
        <end position="403"/>
    </location>
</feature>
<dbReference type="OrthoDB" id="79480at2759"/>
<dbReference type="GO" id="GO:0033186">
    <property type="term" value="C:CAF-1 complex"/>
    <property type="evidence" value="ECO:0007669"/>
    <property type="project" value="TreeGrafter"/>
</dbReference>
<dbReference type="EMBL" id="JAGFMF010011614">
    <property type="protein sequence ID" value="KAG8519089.1"/>
    <property type="molecule type" value="Genomic_DNA"/>
</dbReference>
<evidence type="ECO:0000256" key="8">
    <source>
        <dbReference type="ARBA" id="ARBA00023306"/>
    </source>
</evidence>
<dbReference type="InterPro" id="IPR029091">
    <property type="entry name" value="CAF1_p150_N"/>
</dbReference>
<feature type="domain" description="Chromatin assembly factor 1 subunit p150 C-terminal" evidence="12">
    <location>
        <begin position="821"/>
        <end position="1137"/>
    </location>
</feature>
<feature type="compositionally biased region" description="Acidic residues" evidence="9">
    <location>
        <begin position="774"/>
        <end position="789"/>
    </location>
</feature>
<evidence type="ECO:0000256" key="9">
    <source>
        <dbReference type="SAM" id="MobiDB-lite"/>
    </source>
</evidence>
<evidence type="ECO:0000256" key="7">
    <source>
        <dbReference type="ARBA" id="ARBA00023242"/>
    </source>
</evidence>
<keyword evidence="6" id="KW-0234">DNA repair</keyword>
<evidence type="ECO:0000259" key="10">
    <source>
        <dbReference type="Pfam" id="PF11600"/>
    </source>
</evidence>
<keyword evidence="7" id="KW-0539">Nucleus</keyword>
<feature type="compositionally biased region" description="Acidic residues" evidence="9">
    <location>
        <begin position="754"/>
        <end position="766"/>
    </location>
</feature>
<evidence type="ECO:0000256" key="2">
    <source>
        <dbReference type="ARBA" id="ARBA00006913"/>
    </source>
</evidence>
<dbReference type="Pfam" id="PF11600">
    <property type="entry name" value="CAF1A_acidic"/>
    <property type="match status" value="1"/>
</dbReference>
<sequence length="1138" mass="126843">MGSAIKRNVPAACSAHVTNMGRSALLKTYTIPSKRDSKDTLSTVPKGAAQGLLTVKLLQRAKIQKHPEFHWEGAGRWSRNNHIKRARRRGESEHSAAQSAHSALRNTALRRAGSRTTATRGTVSERGAARLPFKRLNLVPKEKTEDGSDVMSSSQGAPMHGQVPDLETSLDNLENDCHVGSDRDFKPKLVNGKGPLDNFLRNRVETNISQAAAIIDLTEDSSDQTDSSVAHEKLNSEASAQGEAVNGVREETGDERQSLPKASEEDGPVLPGSFLSDIPCNTEKAAGLGGTERSGAKLKESLQSCPELMGGPRMFLEKEQDGWSEARGILFKRKVPVVVLQDILAVKPPPAKSPTTPLGRELPSEGELLESGPEEDSALSHSSLSSPTSSPEAQLAPRKQPGSPLPTCVPVHRATALIFKLALFFCLALHSPVPAPPPCILIPKKLVKGSAEKNRMRLQRRVLVCEDAGLCAHSPLRTLACPPQDHTHPLVSWLQDKERLGKQLKLRAEKEEKEKLKKEAKRAKEEAKKKREEEKELKERERRERREKDERERAEKQRRKEERRKERQEALEAKLEEKRKKEEEKRLREEEKRIKAEKAEITRFFQKPKTPQAPKTLAGSCGKFAPFEIKENMVLAPRCRTAFDQDLCGQLDRLLQRQSSEFSFLRELKGRRPLTSGPTTVSNRNSDIFNSDMVIVESSKVDGVPERRKFGRMKLLQFSENHRPAYWGTWNKKTAVIRPRDPWAQDRKLLDYEVDSDDEWEEEEPGESLSHSEGDDDDEVGEDEDDDDGFFVPHGYLSEDEGVTEECADPENHKVRQKLKAKEWDEFLAKGKRFRVLQPVKIGCVWASDKDSAADLKVLQQFAVCVLETVPSEEEQTPRSSKREKRDQQILAQLLPLLHGNVNGSRVIIQEFQECCRRGLLSRDSGSPESSSASPPSPGSSRPQTPTAGEETAVPSKARLKRIISENSVYEKRPDFRMCWYVHPQVLKSFDQERLPVPCQWSYVTTVPSATREDSGSVPAAGPGQGTPVSLKRKSAGSMCITQFMKKRRHDGQVSLAGESPWWRRVLNEVGAGDLDGFQADTEEEEEEDGDCVVVDASDVGGEKGRPLFSPHSEVQALCEAATHTSRSVGIDTSESPS</sequence>
<dbReference type="GO" id="GO:0006260">
    <property type="term" value="P:DNA replication"/>
    <property type="evidence" value="ECO:0007669"/>
    <property type="project" value="UniProtKB-KW"/>
</dbReference>
<evidence type="ECO:0000256" key="4">
    <source>
        <dbReference type="ARBA" id="ARBA00022763"/>
    </source>
</evidence>
<dbReference type="GO" id="GO:0006281">
    <property type="term" value="P:DNA repair"/>
    <property type="evidence" value="ECO:0007669"/>
    <property type="project" value="UniProtKB-KW"/>
</dbReference>
<dbReference type="InterPro" id="IPR022043">
    <property type="entry name" value="CAF1A_DD"/>
</dbReference>
<feature type="compositionally biased region" description="Low complexity" evidence="9">
    <location>
        <begin position="357"/>
        <end position="371"/>
    </location>
</feature>
<name>A0A8J6ACI8_GALPY</name>
<proteinExistence type="inferred from homology"/>
<feature type="region of interest" description="Disordered" evidence="9">
    <location>
        <begin position="922"/>
        <end position="958"/>
    </location>
</feature>
<feature type="region of interest" description="Disordered" evidence="9">
    <location>
        <begin position="754"/>
        <end position="795"/>
    </location>
</feature>
<feature type="compositionally biased region" description="Low complexity" evidence="9">
    <location>
        <begin position="95"/>
        <end position="122"/>
    </location>
</feature>
<comment type="subcellular location">
    <subcellularLocation>
        <location evidence="1">Nucleus</location>
    </subcellularLocation>
</comment>
<evidence type="ECO:0000256" key="6">
    <source>
        <dbReference type="ARBA" id="ARBA00023204"/>
    </source>
</evidence>
<dbReference type="Pfam" id="PF15557">
    <property type="entry name" value="CAF1-p150_N"/>
    <property type="match status" value="1"/>
</dbReference>
<keyword evidence="8" id="KW-0131">Cell cycle</keyword>
<protein>
    <submittedName>
        <fullName evidence="14">Chromatin assembly factor 1 subunit A</fullName>
    </submittedName>
</protein>
<organism evidence="14 15">
    <name type="scientific">Galemys pyrenaicus</name>
    <name type="common">Iberian desman</name>
    <name type="synonym">Pyrenean desman</name>
    <dbReference type="NCBI Taxonomy" id="202257"/>
    <lineage>
        <taxon>Eukaryota</taxon>
        <taxon>Metazoa</taxon>
        <taxon>Chordata</taxon>
        <taxon>Craniata</taxon>
        <taxon>Vertebrata</taxon>
        <taxon>Euteleostomi</taxon>
        <taxon>Mammalia</taxon>
        <taxon>Eutheria</taxon>
        <taxon>Laurasiatheria</taxon>
        <taxon>Eulipotyphla</taxon>
        <taxon>Talpidae</taxon>
        <taxon>Galemys</taxon>
    </lineage>
</organism>
<dbReference type="GO" id="GO:0006334">
    <property type="term" value="P:nucleosome assembly"/>
    <property type="evidence" value="ECO:0007669"/>
    <property type="project" value="TreeGrafter"/>
</dbReference>
<evidence type="ECO:0000259" key="12">
    <source>
        <dbReference type="Pfam" id="PF15539"/>
    </source>
</evidence>
<dbReference type="PANTHER" id="PTHR15272">
    <property type="entry name" value="CHROMATIN ASSEMBLY FACTOR 1 SUBUNIT A CAF-1 SUBUNIT A"/>
    <property type="match status" value="1"/>
</dbReference>
<accession>A0A8J6ACI8</accession>
<feature type="region of interest" description="Disordered" evidence="9">
    <location>
        <begin position="85"/>
        <end position="167"/>
    </location>
</feature>
<feature type="region of interest" description="Disordered" evidence="9">
    <location>
        <begin position="510"/>
        <end position="571"/>
    </location>
</feature>
<gene>
    <name evidence="14" type="ORF">J0S82_005914</name>
</gene>
<keyword evidence="3" id="KW-0235">DNA replication</keyword>
<dbReference type="InterPro" id="IPR029105">
    <property type="entry name" value="CAF1-p150_C2"/>
</dbReference>
<dbReference type="Proteomes" id="UP000700334">
    <property type="component" value="Unassembled WGS sequence"/>
</dbReference>
<feature type="domain" description="Chromatin assembly factor 1 subunit p150 N-terminal" evidence="13">
    <location>
        <begin position="129"/>
        <end position="324"/>
    </location>
</feature>
<evidence type="ECO:0000259" key="13">
    <source>
        <dbReference type="Pfam" id="PF15557"/>
    </source>
</evidence>
<feature type="domain" description="Chromatin assembly factor 1 subunit A dimerization" evidence="11">
    <location>
        <begin position="714"/>
        <end position="785"/>
    </location>
</feature>
<feature type="domain" description="Chromatin assembly factor 1 p150 subunit acidic region" evidence="10">
    <location>
        <begin position="496"/>
        <end position="634"/>
    </location>
</feature>
<feature type="compositionally biased region" description="Low complexity" evidence="9">
    <location>
        <begin position="379"/>
        <end position="391"/>
    </location>
</feature>
<dbReference type="AlphaFoldDB" id="A0A8J6ACI8"/>
<feature type="compositionally biased region" description="Basic and acidic residues" evidence="9">
    <location>
        <begin position="248"/>
        <end position="264"/>
    </location>
</feature>
<evidence type="ECO:0000256" key="5">
    <source>
        <dbReference type="ARBA" id="ARBA00023186"/>
    </source>
</evidence>
<feature type="region of interest" description="Disordered" evidence="9">
    <location>
        <begin position="1010"/>
        <end position="1033"/>
    </location>
</feature>
<dbReference type="InterPro" id="IPR021644">
    <property type="entry name" value="CAF-1_p150_acidic"/>
</dbReference>
<reference evidence="14" key="1">
    <citation type="journal article" date="2021" name="Evol. Appl.">
        <title>The genome of the Pyrenean desman and the effects of bottlenecks and inbreeding on the genomic landscape of an endangered species.</title>
        <authorList>
            <person name="Escoda L."/>
            <person name="Castresana J."/>
        </authorList>
    </citation>
    <scope>NUCLEOTIDE SEQUENCE</scope>
    <source>
        <strain evidence="14">IBE-C5619</strain>
    </source>
</reference>
<dbReference type="Pfam" id="PF15539">
    <property type="entry name" value="CAF1-p150_C2"/>
    <property type="match status" value="1"/>
</dbReference>